<dbReference type="PANTHER" id="PTHR45966:SF1">
    <property type="entry name" value="GDSL ESTERASE_LIPASE 1-RELATED"/>
    <property type="match status" value="1"/>
</dbReference>
<evidence type="ECO:0000256" key="1">
    <source>
        <dbReference type="ARBA" id="ARBA00008668"/>
    </source>
</evidence>
<comment type="similarity">
    <text evidence="1">Belongs to the 'GDSL' lipolytic enzyme family.</text>
</comment>
<dbReference type="EMBL" id="EQ974633">
    <property type="protein sequence ID" value="EEF28460.1"/>
    <property type="molecule type" value="Genomic_DNA"/>
</dbReference>
<proteinExistence type="inferred from homology"/>
<gene>
    <name evidence="3" type="ORF">RCOM_0354130</name>
</gene>
<dbReference type="GO" id="GO:0016298">
    <property type="term" value="F:lipase activity"/>
    <property type="evidence" value="ECO:0000318"/>
    <property type="project" value="GO_Central"/>
</dbReference>
<reference evidence="4" key="1">
    <citation type="journal article" date="2010" name="Nat. Biotechnol.">
        <title>Draft genome sequence of the oilseed species Ricinus communis.</title>
        <authorList>
            <person name="Chan A.P."/>
            <person name="Crabtree J."/>
            <person name="Zhao Q."/>
            <person name="Lorenzi H."/>
            <person name="Orvis J."/>
            <person name="Puiu D."/>
            <person name="Melake-Berhan A."/>
            <person name="Jones K.M."/>
            <person name="Redman J."/>
            <person name="Chen G."/>
            <person name="Cahoon E.B."/>
            <person name="Gedil M."/>
            <person name="Stanke M."/>
            <person name="Haas B.J."/>
            <person name="Wortman J.R."/>
            <person name="Fraser-Liggett C.M."/>
            <person name="Ravel J."/>
            <person name="Rabinowicz P.D."/>
        </authorList>
    </citation>
    <scope>NUCLEOTIDE SEQUENCE [LARGE SCALE GENOMIC DNA]</scope>
    <source>
        <strain evidence="4">cv. Hale</strain>
    </source>
</reference>
<keyword evidence="3" id="KW-0378">Hydrolase</keyword>
<protein>
    <submittedName>
        <fullName evidence="3">Carboxylic ester hydrolase, putative</fullName>
    </submittedName>
</protein>
<evidence type="ECO:0000313" key="3">
    <source>
        <dbReference type="EMBL" id="EEF28460.1"/>
    </source>
</evidence>
<dbReference type="InterPro" id="IPR044552">
    <property type="entry name" value="GLIP1-5/GLL25"/>
</dbReference>
<dbReference type="Pfam" id="PF00657">
    <property type="entry name" value="Lipase_GDSL"/>
    <property type="match status" value="1"/>
</dbReference>
<dbReference type="Gene3D" id="3.40.50.1110">
    <property type="entry name" value="SGNH hydrolase"/>
    <property type="match status" value="1"/>
</dbReference>
<evidence type="ECO:0000313" key="4">
    <source>
        <dbReference type="Proteomes" id="UP000008311"/>
    </source>
</evidence>
<dbReference type="InterPro" id="IPR036514">
    <property type="entry name" value="SGNH_hydro_sf"/>
</dbReference>
<organism evidence="3 4">
    <name type="scientific">Ricinus communis</name>
    <name type="common">Castor bean</name>
    <dbReference type="NCBI Taxonomy" id="3988"/>
    <lineage>
        <taxon>Eukaryota</taxon>
        <taxon>Viridiplantae</taxon>
        <taxon>Streptophyta</taxon>
        <taxon>Embryophyta</taxon>
        <taxon>Tracheophyta</taxon>
        <taxon>Spermatophyta</taxon>
        <taxon>Magnoliopsida</taxon>
        <taxon>eudicotyledons</taxon>
        <taxon>Gunneridae</taxon>
        <taxon>Pentapetalae</taxon>
        <taxon>rosids</taxon>
        <taxon>fabids</taxon>
        <taxon>Malpighiales</taxon>
        <taxon>Euphorbiaceae</taxon>
        <taxon>Acalyphoideae</taxon>
        <taxon>Acalypheae</taxon>
        <taxon>Ricinus</taxon>
    </lineage>
</organism>
<dbReference type="InterPro" id="IPR001087">
    <property type="entry name" value="GDSL"/>
</dbReference>
<dbReference type="PANTHER" id="PTHR45966">
    <property type="entry name" value="GDSL-LIKE LIPASE/ACYLHYDROLASE"/>
    <property type="match status" value="1"/>
</dbReference>
<keyword evidence="4" id="KW-1185">Reference proteome</keyword>
<keyword evidence="2" id="KW-0732">Signal</keyword>
<dbReference type="eggNOG" id="ENOG502RBN6">
    <property type="taxonomic scope" value="Eukaryota"/>
</dbReference>
<accession>B9T6P9</accession>
<sequence length="172" mass="19237">MICNYMYQEVYKIGGRKFGILSLQDLGFLPSLRALEHTNTLIGFREQVLVLVKLHNKALAKVLRELKKQLKGFKYSNFDVYSSASERVNNPSKYGFKEGKAACCGFGPYRGAGGCGGMGAIKEYELCDNPSEYLFFDGGHPTEKFNNQLAELMWSGNPKIISPYNIKTLVDA</sequence>
<dbReference type="Proteomes" id="UP000008311">
    <property type="component" value="Unassembled WGS sequence"/>
</dbReference>
<dbReference type="AlphaFoldDB" id="B9T6P9"/>
<dbReference type="InParanoid" id="B9T6P9"/>
<evidence type="ECO:0000256" key="2">
    <source>
        <dbReference type="ARBA" id="ARBA00022729"/>
    </source>
</evidence>
<name>B9T6P9_RICCO</name>